<dbReference type="AntiFam" id="ANF00062">
    <property type="entry name" value="Shadow ORF (opposite ABC transporter protein)"/>
</dbReference>
<sequence>MICLISIIEIGSTPAKGSSSKINFGLAANPRAISTQRCSPPDSD</sequence>
<reference evidence="1 2" key="1">
    <citation type="journal article" date="2014" name="MBio">
        <title>Differential genome evolution between companion symbionts in an insect-bacterial symbiosis.</title>
        <authorList>
            <person name="Bennett G.M."/>
            <person name="McCutcheon J.P."/>
            <person name="MacDonald B.R."/>
            <person name="Romanovicz D."/>
            <person name="Moran N.A."/>
        </authorList>
    </citation>
    <scope>NUCLEOTIDE SEQUENCE [LARGE SCALE GENOMIC DNA]</scope>
    <source>
        <strain evidence="1 2">BGSS</strain>
    </source>
</reference>
<proteinExistence type="predicted"/>
<dbReference type="EMBL" id="CP008985">
    <property type="protein sequence ID" value="AIN46931.1"/>
    <property type="molecule type" value="Genomic_DNA"/>
</dbReference>
<protein>
    <submittedName>
        <fullName evidence="1">Uncharacterized protein</fullName>
    </submittedName>
</protein>
<evidence type="ECO:0000313" key="2">
    <source>
        <dbReference type="Proteomes" id="UP000067325"/>
    </source>
</evidence>
<accession>A0A088N0S3</accession>
<evidence type="ECO:0000313" key="1">
    <source>
        <dbReference type="EMBL" id="AIN46931.1"/>
    </source>
</evidence>
<gene>
    <name evidence="1" type="ORF">IM45_091</name>
</gene>
<dbReference type="AlphaFoldDB" id="A0A088N0S3"/>
<dbReference type="Proteomes" id="UP000067325">
    <property type="component" value="Chromosome"/>
</dbReference>
<name>A0A088N0S3_9GAMM</name>
<dbReference type="KEGG" id="bcib:IM45_091"/>
<organism evidence="1 2">
    <name type="scientific">Candidatus Palibaumannia cicadellinicola</name>
    <dbReference type="NCBI Taxonomy" id="186490"/>
    <lineage>
        <taxon>Bacteria</taxon>
        <taxon>Pseudomonadati</taxon>
        <taxon>Pseudomonadota</taxon>
        <taxon>Gammaproteobacteria</taxon>
        <taxon>Candidatus Palibaumannia</taxon>
    </lineage>
</organism>